<proteinExistence type="predicted"/>
<dbReference type="AlphaFoldDB" id="A0A838YRP5"/>
<dbReference type="PANTHER" id="PTHR11614">
    <property type="entry name" value="PHOSPHOLIPASE-RELATED"/>
    <property type="match status" value="1"/>
</dbReference>
<keyword evidence="2" id="KW-0378">Hydrolase</keyword>
<dbReference type="InterPro" id="IPR022742">
    <property type="entry name" value="Hydrolase_4"/>
</dbReference>
<dbReference type="Pfam" id="PF12146">
    <property type="entry name" value="Hydrolase_4"/>
    <property type="match status" value="1"/>
</dbReference>
<dbReference type="InterPro" id="IPR051044">
    <property type="entry name" value="MAG_DAG_Lipase"/>
</dbReference>
<evidence type="ECO:0000313" key="3">
    <source>
        <dbReference type="Proteomes" id="UP000585327"/>
    </source>
</evidence>
<organism evidence="2 3">
    <name type="scientific">SAR86 cluster bacterium</name>
    <dbReference type="NCBI Taxonomy" id="2030880"/>
    <lineage>
        <taxon>Bacteria</taxon>
        <taxon>Pseudomonadati</taxon>
        <taxon>Pseudomonadota</taxon>
        <taxon>Gammaproteobacteria</taxon>
        <taxon>SAR86 cluster</taxon>
    </lineage>
</organism>
<accession>A0A838YRP5</accession>
<sequence length="301" mass="34557">MSIKLPIDNKFIYECFSVTESIKGVVVISHGMAEHINRYKWLIKQLNVAGYHVICTDHLGHGKYIDDGATPGYFSNADDFEDVENNLIYILDYVSQKFPNLNKILIGHSMGSWIAMGVIQKYQNIDALILTGSSLIPNQTILAQRRLVTFLSFLFGKKSYSKFIDKITMRKYNNIFSPNRTPNDWISRDEASVDEYTDDPKCGFLVTNSLWYQLSNQMLKVFDINKYINSNLDLPIYLISGDQDPVGINGKGVMSLHEFLLQRFHKTEINLVSGSRHEVFNEINKQKSFKDLIKFIDSNIE</sequence>
<name>A0A838YRP5_9GAMM</name>
<evidence type="ECO:0000259" key="1">
    <source>
        <dbReference type="Pfam" id="PF12146"/>
    </source>
</evidence>
<feature type="domain" description="Serine aminopeptidase S33" evidence="1">
    <location>
        <begin position="21"/>
        <end position="283"/>
    </location>
</feature>
<comment type="caution">
    <text evidence="2">The sequence shown here is derived from an EMBL/GenBank/DDBJ whole genome shotgun (WGS) entry which is preliminary data.</text>
</comment>
<dbReference type="EMBL" id="JACETM010000015">
    <property type="protein sequence ID" value="MBA4724011.1"/>
    <property type="molecule type" value="Genomic_DNA"/>
</dbReference>
<dbReference type="SUPFAM" id="SSF53474">
    <property type="entry name" value="alpha/beta-Hydrolases"/>
    <property type="match status" value="1"/>
</dbReference>
<dbReference type="Gene3D" id="3.40.50.1820">
    <property type="entry name" value="alpha/beta hydrolase"/>
    <property type="match status" value="1"/>
</dbReference>
<dbReference type="Proteomes" id="UP000585327">
    <property type="component" value="Unassembled WGS sequence"/>
</dbReference>
<protein>
    <submittedName>
        <fullName evidence="2">Alpha/beta hydrolase</fullName>
    </submittedName>
</protein>
<dbReference type="InterPro" id="IPR029058">
    <property type="entry name" value="AB_hydrolase_fold"/>
</dbReference>
<evidence type="ECO:0000313" key="2">
    <source>
        <dbReference type="EMBL" id="MBA4724011.1"/>
    </source>
</evidence>
<dbReference type="GO" id="GO:0016787">
    <property type="term" value="F:hydrolase activity"/>
    <property type="evidence" value="ECO:0007669"/>
    <property type="project" value="UniProtKB-KW"/>
</dbReference>
<reference evidence="2 3" key="1">
    <citation type="submission" date="2020-06" db="EMBL/GenBank/DDBJ databases">
        <title>Dysbiosis in marine aquaculture revealed through microbiome analysis: reverse ecology for environmental sustainability.</title>
        <authorList>
            <person name="Haro-Moreno J.M."/>
            <person name="Coutinho F.H."/>
            <person name="Zaragoza-Solas A."/>
            <person name="Picazo A."/>
            <person name="Almagro-Moreno S."/>
            <person name="Lopez-Perez M."/>
        </authorList>
    </citation>
    <scope>NUCLEOTIDE SEQUENCE [LARGE SCALE GENOMIC DNA]</scope>
    <source>
        <strain evidence="2">MCMED-G42</strain>
    </source>
</reference>
<gene>
    <name evidence="2" type="ORF">H2021_02220</name>
</gene>